<feature type="transmembrane region" description="Helical" evidence="12">
    <location>
        <begin position="39"/>
        <end position="57"/>
    </location>
</feature>
<dbReference type="InterPro" id="IPR023380">
    <property type="entry name" value="DsbB-like_sf"/>
</dbReference>
<dbReference type="PANTHER" id="PTHR43469:SF1">
    <property type="entry name" value="SPBETA PROPHAGE-DERIVED DISULFIDE BOND FORMATION PROTEIN B"/>
    <property type="match status" value="1"/>
</dbReference>
<evidence type="ECO:0000313" key="14">
    <source>
        <dbReference type="Proteomes" id="UP000034050"/>
    </source>
</evidence>
<evidence type="ECO:0000256" key="9">
    <source>
        <dbReference type="ARBA" id="ARBA00023157"/>
    </source>
</evidence>
<evidence type="ECO:0000256" key="12">
    <source>
        <dbReference type="SAM" id="Phobius"/>
    </source>
</evidence>
<accession>A0A0G1CN94</accession>
<keyword evidence="7" id="KW-0560">Oxidoreductase</keyword>
<comment type="caution">
    <text evidence="13">The sequence shown here is derived from an EMBL/GenBank/DDBJ whole genome shotgun (WGS) entry which is preliminary data.</text>
</comment>
<dbReference type="AlphaFoldDB" id="A0A0G1CN94"/>
<evidence type="ECO:0000256" key="2">
    <source>
        <dbReference type="ARBA" id="ARBA00007602"/>
    </source>
</evidence>
<dbReference type="PATRIC" id="fig|1618446.3.peg.631"/>
<dbReference type="PIRSF" id="PIRSF036659">
    <property type="entry name" value="BdbC"/>
    <property type="match status" value="1"/>
</dbReference>
<dbReference type="Proteomes" id="UP000034050">
    <property type="component" value="Unassembled WGS sequence"/>
</dbReference>
<comment type="similarity">
    <text evidence="2">Belongs to the DsbB family. BdbC subfamily.</text>
</comment>
<dbReference type="STRING" id="1618446.UV61_C0005G0040"/>
<dbReference type="GO" id="GO:0006457">
    <property type="term" value="P:protein folding"/>
    <property type="evidence" value="ECO:0007669"/>
    <property type="project" value="InterPro"/>
</dbReference>
<feature type="transmembrane region" description="Helical" evidence="12">
    <location>
        <begin position="7"/>
        <end position="27"/>
    </location>
</feature>
<gene>
    <name evidence="13" type="ORF">UV61_C0005G0040</name>
</gene>
<protein>
    <submittedName>
        <fullName evidence="13">Putative disulfide formation protein</fullName>
    </submittedName>
</protein>
<evidence type="ECO:0000256" key="11">
    <source>
        <dbReference type="ARBA" id="ARBA00023284"/>
    </source>
</evidence>
<dbReference type="NCBIfam" id="NF002849">
    <property type="entry name" value="PRK03113.1"/>
    <property type="match status" value="1"/>
</dbReference>
<evidence type="ECO:0000256" key="3">
    <source>
        <dbReference type="ARBA" id="ARBA00022448"/>
    </source>
</evidence>
<dbReference type="Pfam" id="PF02600">
    <property type="entry name" value="DsbB"/>
    <property type="match status" value="1"/>
</dbReference>
<sequence>MYISYKYLFRLAWLQAFVATVGSLFFSEIVKLPPCSLCWYQRIFMYPLVFIIAIGILKKDKHLPDYVLPLSIIGMLIATYQYLLQMGVIPEAVTNCLAGVSCTAKDVVWFDFVTIPLLSFAAFALITGCMLLAKRLISKSAT</sequence>
<dbReference type="PANTHER" id="PTHR43469">
    <property type="entry name" value="DISULFIDE FORMATION PROTEIN-RELATED"/>
    <property type="match status" value="1"/>
</dbReference>
<dbReference type="Gene3D" id="1.20.1550.10">
    <property type="entry name" value="DsbB-like"/>
    <property type="match status" value="1"/>
</dbReference>
<organism evidence="13 14">
    <name type="scientific">Candidatus Gottesmanbacteria bacterium GW2011_GWB1_43_11</name>
    <dbReference type="NCBI Taxonomy" id="1618446"/>
    <lineage>
        <taxon>Bacteria</taxon>
        <taxon>Candidatus Gottesmaniibacteriota</taxon>
    </lineage>
</organism>
<dbReference type="InterPro" id="IPR012187">
    <property type="entry name" value="Disulphide_bond_form_BdbC"/>
</dbReference>
<feature type="transmembrane region" description="Helical" evidence="12">
    <location>
        <begin position="113"/>
        <end position="133"/>
    </location>
</feature>
<evidence type="ECO:0000256" key="6">
    <source>
        <dbReference type="ARBA" id="ARBA00022989"/>
    </source>
</evidence>
<keyword evidence="9" id="KW-1015">Disulfide bond</keyword>
<evidence type="ECO:0000256" key="10">
    <source>
        <dbReference type="ARBA" id="ARBA00023186"/>
    </source>
</evidence>
<evidence type="ECO:0000256" key="4">
    <source>
        <dbReference type="ARBA" id="ARBA00022692"/>
    </source>
</evidence>
<evidence type="ECO:0000256" key="8">
    <source>
        <dbReference type="ARBA" id="ARBA00023136"/>
    </source>
</evidence>
<keyword evidence="5" id="KW-0249">Electron transport</keyword>
<proteinExistence type="inferred from homology"/>
<dbReference type="SUPFAM" id="SSF158442">
    <property type="entry name" value="DsbB-like"/>
    <property type="match status" value="1"/>
</dbReference>
<evidence type="ECO:0000256" key="5">
    <source>
        <dbReference type="ARBA" id="ARBA00022982"/>
    </source>
</evidence>
<feature type="transmembrane region" description="Helical" evidence="12">
    <location>
        <begin position="66"/>
        <end position="83"/>
    </location>
</feature>
<dbReference type="GO" id="GO:0016020">
    <property type="term" value="C:membrane"/>
    <property type="evidence" value="ECO:0007669"/>
    <property type="project" value="UniProtKB-SubCell"/>
</dbReference>
<dbReference type="HAMAP" id="MF_00287">
    <property type="entry name" value="BdbC"/>
    <property type="match status" value="1"/>
</dbReference>
<reference evidence="13 14" key="1">
    <citation type="journal article" date="2015" name="Nature">
        <title>rRNA introns, odd ribosomes, and small enigmatic genomes across a large radiation of phyla.</title>
        <authorList>
            <person name="Brown C.T."/>
            <person name="Hug L.A."/>
            <person name="Thomas B.C."/>
            <person name="Sharon I."/>
            <person name="Castelle C.J."/>
            <person name="Singh A."/>
            <person name="Wilkins M.J."/>
            <person name="Williams K.H."/>
            <person name="Banfield J.F."/>
        </authorList>
    </citation>
    <scope>NUCLEOTIDE SEQUENCE [LARGE SCALE GENOMIC DNA]</scope>
</reference>
<name>A0A0G1CN94_9BACT</name>
<keyword evidence="11" id="KW-0676">Redox-active center</keyword>
<comment type="subcellular location">
    <subcellularLocation>
        <location evidence="1">Membrane</location>
        <topology evidence="1">Multi-pass membrane protein</topology>
    </subcellularLocation>
</comment>
<keyword evidence="8 12" id="KW-0472">Membrane</keyword>
<keyword evidence="3" id="KW-0813">Transport</keyword>
<evidence type="ECO:0000256" key="1">
    <source>
        <dbReference type="ARBA" id="ARBA00004141"/>
    </source>
</evidence>
<dbReference type="GO" id="GO:0015035">
    <property type="term" value="F:protein-disulfide reductase activity"/>
    <property type="evidence" value="ECO:0007669"/>
    <property type="project" value="InterPro"/>
</dbReference>
<evidence type="ECO:0000313" key="13">
    <source>
        <dbReference type="EMBL" id="KKS87019.1"/>
    </source>
</evidence>
<evidence type="ECO:0000256" key="7">
    <source>
        <dbReference type="ARBA" id="ARBA00023002"/>
    </source>
</evidence>
<keyword evidence="6 12" id="KW-1133">Transmembrane helix</keyword>
<dbReference type="InterPro" id="IPR003752">
    <property type="entry name" value="DiS_bond_form_DsbB/BdbC"/>
</dbReference>
<keyword evidence="4 12" id="KW-0812">Transmembrane</keyword>
<dbReference type="EMBL" id="LCFD01000005">
    <property type="protein sequence ID" value="KKS87019.1"/>
    <property type="molecule type" value="Genomic_DNA"/>
</dbReference>
<keyword evidence="10" id="KW-0143">Chaperone</keyword>